<organism evidence="2 3">
    <name type="scientific">Secundilactobacillus folii</name>
    <dbReference type="NCBI Taxonomy" id="2678357"/>
    <lineage>
        <taxon>Bacteria</taxon>
        <taxon>Bacillati</taxon>
        <taxon>Bacillota</taxon>
        <taxon>Bacilli</taxon>
        <taxon>Lactobacillales</taxon>
        <taxon>Lactobacillaceae</taxon>
        <taxon>Secundilactobacillus</taxon>
    </lineage>
</organism>
<dbReference type="InterPro" id="IPR032254">
    <property type="entry name" value="DUF4828"/>
</dbReference>
<evidence type="ECO:0000256" key="1">
    <source>
        <dbReference type="SAM" id="MobiDB-lite"/>
    </source>
</evidence>
<sequence length="138" mass="15724">MLRLLGDEIKEGFKMNAKNLFESGQSFLQHFVRSSRHSSRHQKKKQSSESSPMIFIGSWKLRHSETARTHSLVIGPDLTINIDHRTIPAQVVSMAPDKLVLLDHYGYHITITADDEAPVKMFDEADDVVYYIIPAKES</sequence>
<protein>
    <submittedName>
        <fullName evidence="2">DUF4828 domain-containing protein</fullName>
    </submittedName>
</protein>
<name>A0A7X2XUQ6_9LACO</name>
<comment type="caution">
    <text evidence="2">The sequence shown here is derived from an EMBL/GenBank/DDBJ whole genome shotgun (WGS) entry which is preliminary data.</text>
</comment>
<dbReference type="Proteomes" id="UP000466388">
    <property type="component" value="Unassembled WGS sequence"/>
</dbReference>
<accession>A0A7X2XUQ6</accession>
<dbReference type="Pfam" id="PF16110">
    <property type="entry name" value="DUF4828"/>
    <property type="match status" value="1"/>
</dbReference>
<dbReference type="AlphaFoldDB" id="A0A7X2XUQ6"/>
<dbReference type="EMBL" id="WNJO01000004">
    <property type="protein sequence ID" value="MTV81969.1"/>
    <property type="molecule type" value="Genomic_DNA"/>
</dbReference>
<feature type="region of interest" description="Disordered" evidence="1">
    <location>
        <begin position="32"/>
        <end position="51"/>
    </location>
</feature>
<keyword evidence="3" id="KW-1185">Reference proteome</keyword>
<reference evidence="2 3" key="1">
    <citation type="submission" date="2019-11" db="EMBL/GenBank/DDBJ databases">
        <title>Lactobacillus sp. nov. CRM56-3, isolated from fermented tea leaves.</title>
        <authorList>
            <person name="Phuengjayaem S."/>
            <person name="Tanasupawat S."/>
        </authorList>
    </citation>
    <scope>NUCLEOTIDE SEQUENCE [LARGE SCALE GENOMIC DNA]</scope>
    <source>
        <strain evidence="2 3">CRM56-3</strain>
    </source>
</reference>
<evidence type="ECO:0000313" key="3">
    <source>
        <dbReference type="Proteomes" id="UP000466388"/>
    </source>
</evidence>
<gene>
    <name evidence="2" type="ORF">GM612_04800</name>
</gene>
<feature type="compositionally biased region" description="Basic residues" evidence="1">
    <location>
        <begin position="33"/>
        <end position="45"/>
    </location>
</feature>
<evidence type="ECO:0000313" key="2">
    <source>
        <dbReference type="EMBL" id="MTV81969.1"/>
    </source>
</evidence>
<proteinExistence type="predicted"/>